<dbReference type="AlphaFoldDB" id="F6BEB7"/>
<protein>
    <submittedName>
        <fullName evidence="3">Uncharacterized conserved protein UCP037052</fullName>
    </submittedName>
</protein>
<reference evidence="3 4" key="1">
    <citation type="submission" date="2011-05" db="EMBL/GenBank/DDBJ databases">
        <title>Complete sequence of Methanotorris igneus Kol 5.</title>
        <authorList>
            <consortium name="US DOE Joint Genome Institute"/>
            <person name="Lucas S."/>
            <person name="Han J."/>
            <person name="Lapidus A."/>
            <person name="Cheng J.-F."/>
            <person name="Goodwin L."/>
            <person name="Pitluck S."/>
            <person name="Peters L."/>
            <person name="Mikhailova N."/>
            <person name="Chertkov O."/>
            <person name="Han C."/>
            <person name="Tapia R."/>
            <person name="Land M."/>
            <person name="Hauser L."/>
            <person name="Kyrpides N."/>
            <person name="Ivanova N."/>
            <person name="Pagani I."/>
            <person name="Sieprawska-Lupa M."/>
            <person name="Whitman W."/>
            <person name="Woyke T."/>
        </authorList>
    </citation>
    <scope>NUCLEOTIDE SEQUENCE [LARGE SCALE GENOMIC DNA]</scope>
    <source>
        <strain evidence="4">DSM 5666 / JCM 11834 / Kol 5</strain>
    </source>
</reference>
<dbReference type="EMBL" id="CP002737">
    <property type="protein sequence ID" value="AEF96794.1"/>
    <property type="molecule type" value="Genomic_DNA"/>
</dbReference>
<evidence type="ECO:0000259" key="2">
    <source>
        <dbReference type="Pfam" id="PF23100"/>
    </source>
</evidence>
<sequence length="181" mass="21082">MKDAKGLDKQWVVLSELASKLVEKNIAVPEEAFERLRIANAIISYYLLDPHVSNTALSDAEKELMRVQSLLFSVCDAELMNEYLDKMAKALRNELDVKFPLSKSMFNKEVKKRGDFESVRVKIKNEIQIERLSDLGEWYGVIFEYSEEDENKILIEGNINRVKRALKDFSIIWKFESLEEQ</sequence>
<dbReference type="GeneID" id="10644120"/>
<gene>
    <name evidence="3" type="ordered locus">Metig_1257</name>
</gene>
<dbReference type="Proteomes" id="UP000009227">
    <property type="component" value="Chromosome"/>
</dbReference>
<dbReference type="Pfam" id="PF23100">
    <property type="entry name" value="DUF2096_N"/>
    <property type="match status" value="1"/>
</dbReference>
<evidence type="ECO:0000259" key="1">
    <source>
        <dbReference type="Pfam" id="PF09869"/>
    </source>
</evidence>
<dbReference type="Pfam" id="PF09869">
    <property type="entry name" value="KH_DUF2096_C"/>
    <property type="match status" value="1"/>
</dbReference>
<feature type="domain" description="DUF2096" evidence="1">
    <location>
        <begin position="115"/>
        <end position="175"/>
    </location>
</feature>
<dbReference type="STRING" id="880724.Metig_1257"/>
<dbReference type="KEGG" id="mig:Metig_1257"/>
<proteinExistence type="predicted"/>
<dbReference type="InterPro" id="IPR056731">
    <property type="entry name" value="DUF2096_N"/>
</dbReference>
<dbReference type="InterPro" id="IPR056730">
    <property type="entry name" value="DUF2096_C"/>
</dbReference>
<dbReference type="InterPro" id="IPR017098">
    <property type="entry name" value="UCP037052"/>
</dbReference>
<evidence type="ECO:0000313" key="4">
    <source>
        <dbReference type="Proteomes" id="UP000009227"/>
    </source>
</evidence>
<evidence type="ECO:0000313" key="3">
    <source>
        <dbReference type="EMBL" id="AEF96794.1"/>
    </source>
</evidence>
<feature type="domain" description="DUF2096" evidence="2">
    <location>
        <begin position="7"/>
        <end position="96"/>
    </location>
</feature>
<dbReference type="HOGENOM" id="CLU_1529229_0_0_2"/>
<dbReference type="RefSeq" id="WP_013799392.1">
    <property type="nucleotide sequence ID" value="NC_015562.1"/>
</dbReference>
<dbReference type="PIRSF" id="PIRSF037052">
    <property type="entry name" value="UCP037052"/>
    <property type="match status" value="1"/>
</dbReference>
<name>F6BEB7_METIK</name>
<dbReference type="OrthoDB" id="59960at2157"/>
<accession>F6BEB7</accession>
<keyword evidence="4" id="KW-1185">Reference proteome</keyword>
<organism evidence="4">
    <name type="scientific">Methanotorris igneus (strain DSM 5666 / JCM 11834 / Kol 5)</name>
    <dbReference type="NCBI Taxonomy" id="880724"/>
    <lineage>
        <taxon>Archaea</taxon>
        <taxon>Methanobacteriati</taxon>
        <taxon>Methanobacteriota</taxon>
        <taxon>Methanomada group</taxon>
        <taxon>Methanococci</taxon>
        <taxon>Methanococcales</taxon>
        <taxon>Methanocaldococcaceae</taxon>
        <taxon>Methanotorris</taxon>
    </lineage>
</organism>